<keyword evidence="3" id="KW-0479">Metal-binding</keyword>
<feature type="domain" description="B box-type" evidence="5">
    <location>
        <begin position="17"/>
        <end position="64"/>
    </location>
</feature>
<dbReference type="InterPro" id="IPR019956">
    <property type="entry name" value="Ubiquitin_dom"/>
</dbReference>
<dbReference type="InterPro" id="IPR029071">
    <property type="entry name" value="Ubiquitin-like_domsf"/>
</dbReference>
<name>A0AAV7ZPN4_9EUKA</name>
<evidence type="ECO:0000313" key="6">
    <source>
        <dbReference type="EMBL" id="KAJ3443089.1"/>
    </source>
</evidence>
<dbReference type="CDD" id="cd19757">
    <property type="entry name" value="Bbox1"/>
    <property type="match status" value="1"/>
</dbReference>
<dbReference type="Pfam" id="PF00240">
    <property type="entry name" value="ubiquitin"/>
    <property type="match status" value="2"/>
</dbReference>
<evidence type="ECO:0000256" key="2">
    <source>
        <dbReference type="ARBA" id="ARBA00022499"/>
    </source>
</evidence>
<keyword evidence="3" id="KW-0862">Zinc</keyword>
<evidence type="ECO:0008006" key="8">
    <source>
        <dbReference type="Google" id="ProtNLM"/>
    </source>
</evidence>
<evidence type="ECO:0000256" key="3">
    <source>
        <dbReference type="PROSITE-ProRule" id="PRU00024"/>
    </source>
</evidence>
<dbReference type="Proteomes" id="UP001146793">
    <property type="component" value="Unassembled WGS sequence"/>
</dbReference>
<dbReference type="FunFam" id="3.10.20.90:FF:000009">
    <property type="entry name" value="Ubiquitin-60S ribosomal protein"/>
    <property type="match status" value="1"/>
</dbReference>
<gene>
    <name evidence="6" type="ORF">M0812_01552</name>
</gene>
<protein>
    <recommendedName>
        <fullName evidence="8">Ubiquitin</fullName>
    </recommendedName>
</protein>
<reference evidence="6" key="1">
    <citation type="submission" date="2022-08" db="EMBL/GenBank/DDBJ databases">
        <title>Novel sulphate-reducing endosymbionts in the free-living metamonad Anaeramoeba.</title>
        <authorList>
            <person name="Jerlstrom-Hultqvist J."/>
            <person name="Cepicka I."/>
            <person name="Gallot-Lavallee L."/>
            <person name="Salas-Leiva D."/>
            <person name="Curtis B.A."/>
            <person name="Zahonova K."/>
            <person name="Pipaliya S."/>
            <person name="Dacks J."/>
            <person name="Roger A.J."/>
        </authorList>
    </citation>
    <scope>NUCLEOTIDE SEQUENCE</scope>
    <source>
        <strain evidence="6">Busselton2</strain>
    </source>
</reference>
<dbReference type="InterPro" id="IPR050158">
    <property type="entry name" value="Ubiquitin_ubiquitin-like"/>
</dbReference>
<organism evidence="6 7">
    <name type="scientific">Anaeramoeba flamelloides</name>
    <dbReference type="NCBI Taxonomy" id="1746091"/>
    <lineage>
        <taxon>Eukaryota</taxon>
        <taxon>Metamonada</taxon>
        <taxon>Anaeramoebidae</taxon>
        <taxon>Anaeramoeba</taxon>
    </lineage>
</organism>
<dbReference type="SUPFAM" id="SSF54236">
    <property type="entry name" value="Ubiquitin-like"/>
    <property type="match status" value="2"/>
</dbReference>
<feature type="domain" description="B box-type" evidence="5">
    <location>
        <begin position="62"/>
        <end position="108"/>
    </location>
</feature>
<comment type="caution">
    <text evidence="6">The sequence shown here is derived from an EMBL/GenBank/DDBJ whole genome shotgun (WGS) entry which is preliminary data.</text>
</comment>
<keyword evidence="2" id="KW-1017">Isopeptide bond</keyword>
<proteinExistence type="inferred from homology"/>
<evidence type="ECO:0000313" key="7">
    <source>
        <dbReference type="Proteomes" id="UP001146793"/>
    </source>
</evidence>
<dbReference type="InterPro" id="IPR000315">
    <property type="entry name" value="Znf_B-box"/>
</dbReference>
<sequence>MTQYPIEINQNEKTKIKLNSQCDECEDKNYTHYCHECKQYLCSMCEQYFHARGKKRKLHQRIRIIQCDECQERLAKKWCKECGSNLCLECDKIFHSFKKRQNHIRTKKVLTRFPIKISTLSGKIITLEVDPSDTIENLKAKIQDKEGIRPDQQRLIFGGKQLEDGRILSDYNIQKESTLHLVLRLRGGQCILVNCGEGKFHQIYCAPQVTIQSMKERIEQGLGISTKSQRLFLIDYIELENNKTLIDYNIDYGSDPYHEYHSELHKKHYHDRTIFLFQKDEKLDVNQKIFLPVSKKNK</sequence>
<dbReference type="SMART" id="SM00213">
    <property type="entry name" value="UBQ"/>
    <property type="match status" value="2"/>
</dbReference>
<keyword evidence="3" id="KW-0863">Zinc-finger</keyword>
<feature type="domain" description="Ubiquitin-like" evidence="4">
    <location>
        <begin position="179"/>
        <end position="254"/>
    </location>
</feature>
<feature type="domain" description="Ubiquitin-like" evidence="4">
    <location>
        <begin position="113"/>
        <end position="188"/>
    </location>
</feature>
<dbReference type="EMBL" id="JANTQA010000024">
    <property type="protein sequence ID" value="KAJ3443089.1"/>
    <property type="molecule type" value="Genomic_DNA"/>
</dbReference>
<dbReference type="PROSITE" id="PS50053">
    <property type="entry name" value="UBIQUITIN_2"/>
    <property type="match status" value="2"/>
</dbReference>
<dbReference type="PROSITE" id="PS50119">
    <property type="entry name" value="ZF_BBOX"/>
    <property type="match status" value="2"/>
</dbReference>
<dbReference type="AlphaFoldDB" id="A0AAV7ZPN4"/>
<evidence type="ECO:0000259" key="4">
    <source>
        <dbReference type="PROSITE" id="PS50053"/>
    </source>
</evidence>
<dbReference type="PRINTS" id="PR00348">
    <property type="entry name" value="UBIQUITIN"/>
</dbReference>
<dbReference type="CDD" id="cd17039">
    <property type="entry name" value="Ubl_ubiquitin_like"/>
    <property type="match status" value="1"/>
</dbReference>
<dbReference type="GO" id="GO:0008270">
    <property type="term" value="F:zinc ion binding"/>
    <property type="evidence" value="ECO:0007669"/>
    <property type="project" value="UniProtKB-KW"/>
</dbReference>
<dbReference type="Gene3D" id="3.10.20.90">
    <property type="entry name" value="Phosphatidylinositol 3-kinase Catalytic Subunit, Chain A, domain 1"/>
    <property type="match status" value="2"/>
</dbReference>
<evidence type="ECO:0000256" key="1">
    <source>
        <dbReference type="ARBA" id="ARBA00008430"/>
    </source>
</evidence>
<comment type="similarity">
    <text evidence="1">Belongs to the ubiquitin family.</text>
</comment>
<accession>A0AAV7ZPN4</accession>
<evidence type="ECO:0000259" key="5">
    <source>
        <dbReference type="PROSITE" id="PS50119"/>
    </source>
</evidence>
<dbReference type="InterPro" id="IPR000626">
    <property type="entry name" value="Ubiquitin-like_dom"/>
</dbReference>
<dbReference type="SMART" id="SM00336">
    <property type="entry name" value="BBOX"/>
    <property type="match status" value="2"/>
</dbReference>
<dbReference type="PANTHER" id="PTHR10666">
    <property type="entry name" value="UBIQUITIN"/>
    <property type="match status" value="1"/>
</dbReference>